<dbReference type="EC" id="3.1.1.-" evidence="3"/>
<dbReference type="AlphaFoldDB" id="A7SBE0"/>
<evidence type="ECO:0000313" key="5">
    <source>
        <dbReference type="EMBL" id="EDO38987.1"/>
    </source>
</evidence>
<comment type="similarity">
    <text evidence="1 3">Belongs to the type-B carboxylesterase/lipase family.</text>
</comment>
<dbReference type="Pfam" id="PF00135">
    <property type="entry name" value="COesterase"/>
    <property type="match status" value="1"/>
</dbReference>
<evidence type="ECO:0000256" key="1">
    <source>
        <dbReference type="ARBA" id="ARBA00005964"/>
    </source>
</evidence>
<dbReference type="InterPro" id="IPR051093">
    <property type="entry name" value="Neuroligin/BSAL"/>
</dbReference>
<sequence>MCYLRVFLFLLGASLAHSYNFTAVVTTTSGPIIGEIVSLSTGHTVRKYLGVPFAKAERFENPQPPTPWKEVKQAILPGKICPQVEIPIAGQTTAIMSEDCLILDVYAPNITNSSLPVMVFIHGGGFFAGGARSFDGSFQATIGNVIVVVIQYRLGVFGYLYNGKKGNFGMLDQIMALKWVQKNIESFGGNPQQVTIYGESAGGASVALLMLSPLTGGLFKNVIIQSGSAVANYAAAYKDEGVKVSRLVGESLKCSSEEDVFVCLKTKPVNELVDEGVRSVSYGLRTGKPGLVPVVDGYFLTDTPLSLLQRGDFRKINVMIGVTNFECLLTNVLPLPPRLSFGINVTFGVQRDIFLTEARSLSLIRGLTTTLRESVVYRYTDWLNVNSPISNRGMFIDMIGDSMFTAPAVHSADAFIKHGLKTYFYCWEHRLPNYPGTNVIMPAWVKAYHSADLHFLIDIGIRKGIQGPEAGFILNTLKIWANFATHGKPDAGLAEVTWPEYTAATRQYLSIKPNFTVESKLRAEHVAFWNDYLPAAINATPVTAPPSTCGQESVKQTGSFVLGLPLLLLWICFIKMAE</sequence>
<accession>A7SBE0</accession>
<dbReference type="OMA" id="IWANFAT"/>
<evidence type="ECO:0000256" key="2">
    <source>
        <dbReference type="ARBA" id="ARBA00022801"/>
    </source>
</evidence>
<evidence type="ECO:0000259" key="4">
    <source>
        <dbReference type="Pfam" id="PF00135"/>
    </source>
</evidence>
<dbReference type="EMBL" id="DS469615">
    <property type="protein sequence ID" value="EDO38987.1"/>
    <property type="molecule type" value="Genomic_DNA"/>
</dbReference>
<feature type="signal peptide" evidence="3">
    <location>
        <begin position="1"/>
        <end position="18"/>
    </location>
</feature>
<feature type="domain" description="Carboxylesterase type B" evidence="4">
    <location>
        <begin position="23"/>
        <end position="529"/>
    </location>
</feature>
<dbReference type="GO" id="GO:0016787">
    <property type="term" value="F:hydrolase activity"/>
    <property type="evidence" value="ECO:0007669"/>
    <property type="project" value="UniProtKB-KW"/>
</dbReference>
<dbReference type="InterPro" id="IPR019826">
    <property type="entry name" value="Carboxylesterase_B_AS"/>
</dbReference>
<name>A7SBE0_NEMVE</name>
<dbReference type="PhylomeDB" id="A7SBE0"/>
<reference evidence="5 6" key="1">
    <citation type="journal article" date="2007" name="Science">
        <title>Sea anemone genome reveals ancestral eumetazoan gene repertoire and genomic organization.</title>
        <authorList>
            <person name="Putnam N.H."/>
            <person name="Srivastava M."/>
            <person name="Hellsten U."/>
            <person name="Dirks B."/>
            <person name="Chapman J."/>
            <person name="Salamov A."/>
            <person name="Terry A."/>
            <person name="Shapiro H."/>
            <person name="Lindquist E."/>
            <person name="Kapitonov V.V."/>
            <person name="Jurka J."/>
            <person name="Genikhovich G."/>
            <person name="Grigoriev I.V."/>
            <person name="Lucas S.M."/>
            <person name="Steele R.E."/>
            <person name="Finnerty J.R."/>
            <person name="Technau U."/>
            <person name="Martindale M.Q."/>
            <person name="Rokhsar D.S."/>
        </authorList>
    </citation>
    <scope>NUCLEOTIDE SEQUENCE [LARGE SCALE GENOMIC DNA]</scope>
    <source>
        <strain evidence="6">CH2 X CH6</strain>
    </source>
</reference>
<proteinExistence type="inferred from homology"/>
<dbReference type="InterPro" id="IPR029058">
    <property type="entry name" value="AB_hydrolase_fold"/>
</dbReference>
<feature type="chain" id="PRO_5005121871" description="Carboxylic ester hydrolase" evidence="3">
    <location>
        <begin position="19"/>
        <end position="578"/>
    </location>
</feature>
<dbReference type="Proteomes" id="UP000001593">
    <property type="component" value="Unassembled WGS sequence"/>
</dbReference>
<dbReference type="SMR" id="A7SBE0"/>
<dbReference type="PANTHER" id="PTHR43903">
    <property type="entry name" value="NEUROLIGIN"/>
    <property type="match status" value="1"/>
</dbReference>
<evidence type="ECO:0000256" key="3">
    <source>
        <dbReference type="RuleBase" id="RU361235"/>
    </source>
</evidence>
<evidence type="ECO:0000313" key="6">
    <source>
        <dbReference type="Proteomes" id="UP000001593"/>
    </source>
</evidence>
<keyword evidence="2 3" id="KW-0378">Hydrolase</keyword>
<dbReference type="ESTHER" id="nemve-a7sbe0">
    <property type="family name" value="Carb_B_Root"/>
</dbReference>
<dbReference type="HOGENOM" id="CLU_006586_13_0_1"/>
<dbReference type="KEGG" id="nve:5510619"/>
<dbReference type="InParanoid" id="A7SBE0"/>
<keyword evidence="3" id="KW-0732">Signal</keyword>
<dbReference type="FunCoup" id="A7SBE0">
    <property type="interactions" value="104"/>
</dbReference>
<dbReference type="OrthoDB" id="5981230at2759"/>
<dbReference type="STRING" id="45351.A7SBE0"/>
<dbReference type="PROSITE" id="PS00122">
    <property type="entry name" value="CARBOXYLESTERASE_B_1"/>
    <property type="match status" value="1"/>
</dbReference>
<dbReference type="Gene3D" id="3.40.50.1820">
    <property type="entry name" value="alpha/beta hydrolase"/>
    <property type="match status" value="1"/>
</dbReference>
<organism evidence="5 6">
    <name type="scientific">Nematostella vectensis</name>
    <name type="common">Starlet sea anemone</name>
    <dbReference type="NCBI Taxonomy" id="45351"/>
    <lineage>
        <taxon>Eukaryota</taxon>
        <taxon>Metazoa</taxon>
        <taxon>Cnidaria</taxon>
        <taxon>Anthozoa</taxon>
        <taxon>Hexacorallia</taxon>
        <taxon>Actiniaria</taxon>
        <taxon>Edwardsiidae</taxon>
        <taxon>Nematostella</taxon>
    </lineage>
</organism>
<dbReference type="InterPro" id="IPR002018">
    <property type="entry name" value="CarbesteraseB"/>
</dbReference>
<protein>
    <recommendedName>
        <fullName evidence="3">Carboxylic ester hydrolase</fullName>
        <ecNumber evidence="3">3.1.1.-</ecNumber>
    </recommendedName>
</protein>
<dbReference type="SUPFAM" id="SSF53474">
    <property type="entry name" value="alpha/beta-Hydrolases"/>
    <property type="match status" value="1"/>
</dbReference>
<gene>
    <name evidence="5" type="ORF">NEMVEDRAFT_v1g244109</name>
</gene>
<dbReference type="eggNOG" id="KOG1516">
    <property type="taxonomic scope" value="Eukaryota"/>
</dbReference>
<keyword evidence="6" id="KW-1185">Reference proteome</keyword>